<dbReference type="Pfam" id="PF06182">
    <property type="entry name" value="ABC2_membrane_6"/>
    <property type="match status" value="1"/>
</dbReference>
<evidence type="ECO:0000313" key="3">
    <source>
        <dbReference type="Proteomes" id="UP000178176"/>
    </source>
</evidence>
<proteinExistence type="predicted"/>
<keyword evidence="1" id="KW-1133">Transmembrane helix</keyword>
<dbReference type="InterPro" id="IPR010390">
    <property type="entry name" value="ABC-2_transporter-like"/>
</dbReference>
<accession>A0A1F4YGH1</accession>
<keyword evidence="1" id="KW-0812">Transmembrane</keyword>
<feature type="transmembrane region" description="Helical" evidence="1">
    <location>
        <begin position="113"/>
        <end position="130"/>
    </location>
</feature>
<evidence type="ECO:0000313" key="2">
    <source>
        <dbReference type="EMBL" id="OGC92978.1"/>
    </source>
</evidence>
<protein>
    <recommendedName>
        <fullName evidence="4">ABC transporter permease</fullName>
    </recommendedName>
</protein>
<keyword evidence="1" id="KW-0472">Membrane</keyword>
<name>A0A1F4YGH1_9BACT</name>
<feature type="transmembrane region" description="Helical" evidence="1">
    <location>
        <begin position="198"/>
        <end position="218"/>
    </location>
</feature>
<dbReference type="Proteomes" id="UP000178176">
    <property type="component" value="Unassembled WGS sequence"/>
</dbReference>
<feature type="transmembrane region" description="Helical" evidence="1">
    <location>
        <begin position="29"/>
        <end position="46"/>
    </location>
</feature>
<gene>
    <name evidence="2" type="ORF">A2876_00300</name>
</gene>
<evidence type="ECO:0000256" key="1">
    <source>
        <dbReference type="SAM" id="Phobius"/>
    </source>
</evidence>
<feature type="transmembrane region" description="Helical" evidence="1">
    <location>
        <begin position="224"/>
        <end position="243"/>
    </location>
</feature>
<organism evidence="2 3">
    <name type="scientific">Candidatus Amesbacteria bacterium RIFCSPHIGHO2_01_FULL_48_32b</name>
    <dbReference type="NCBI Taxonomy" id="1797253"/>
    <lineage>
        <taxon>Bacteria</taxon>
        <taxon>Candidatus Amesiibacteriota</taxon>
    </lineage>
</organism>
<reference evidence="2 3" key="1">
    <citation type="journal article" date="2016" name="Nat. Commun.">
        <title>Thousands of microbial genomes shed light on interconnected biogeochemical processes in an aquifer system.</title>
        <authorList>
            <person name="Anantharaman K."/>
            <person name="Brown C.T."/>
            <person name="Hug L.A."/>
            <person name="Sharon I."/>
            <person name="Castelle C.J."/>
            <person name="Probst A.J."/>
            <person name="Thomas B.C."/>
            <person name="Singh A."/>
            <person name="Wilkins M.J."/>
            <person name="Karaoz U."/>
            <person name="Brodie E.L."/>
            <person name="Williams K.H."/>
            <person name="Hubbard S.S."/>
            <person name="Banfield J.F."/>
        </authorList>
    </citation>
    <scope>NUCLEOTIDE SEQUENCE [LARGE SCALE GENOMIC DNA]</scope>
</reference>
<dbReference type="AlphaFoldDB" id="A0A1F4YGH1"/>
<dbReference type="EMBL" id="MEXH01000002">
    <property type="protein sequence ID" value="OGC92978.1"/>
    <property type="molecule type" value="Genomic_DNA"/>
</dbReference>
<feature type="transmembrane region" description="Helical" evidence="1">
    <location>
        <begin position="142"/>
        <end position="166"/>
    </location>
</feature>
<feature type="transmembrane region" description="Helical" evidence="1">
    <location>
        <begin position="172"/>
        <end position="191"/>
    </location>
</feature>
<sequence>MRKYLTVFAIDWQNQFIYRLNFILWRLRNVLRVLMTYFLWTSIFSSQTSVFGYTREQMVAYLLLALFVNSLVASAPSNDNVGGEVSNGTLNNFLVKPIGYLRYWFTRDLSSKLLNIIFAIGEIALLYLLFRPSLYVSPSIMSILLLISAVIIYFLLGKLAISIVFWAPEQTWGLMFIVLVLMEMLTGLIFPLDLLPRWAFSALQFTPFPYLIYFPLISAIGRPVAFRFLLQSLFWVAILYYLVKKVWAKGLKTYSASGI</sequence>
<comment type="caution">
    <text evidence="2">The sequence shown here is derived from an EMBL/GenBank/DDBJ whole genome shotgun (WGS) entry which is preliminary data.</text>
</comment>
<evidence type="ECO:0008006" key="4">
    <source>
        <dbReference type="Google" id="ProtNLM"/>
    </source>
</evidence>
<dbReference type="PANTHER" id="PTHR36832:SF1">
    <property type="entry name" value="SLR1174 PROTEIN"/>
    <property type="match status" value="1"/>
</dbReference>
<dbReference type="PANTHER" id="PTHR36832">
    <property type="entry name" value="SLR1174 PROTEIN-RELATED"/>
    <property type="match status" value="1"/>
</dbReference>